<feature type="signal peptide" evidence="7">
    <location>
        <begin position="1"/>
        <end position="24"/>
    </location>
</feature>
<evidence type="ECO:0000259" key="8">
    <source>
        <dbReference type="Pfam" id="PF02085"/>
    </source>
</evidence>
<dbReference type="STRING" id="86166.TAGGR_1228"/>
<keyword evidence="3 6" id="KW-0479">Metal-binding</keyword>
<keyword evidence="4" id="KW-0249">Electron transport</keyword>
<feature type="chain" id="PRO_5006865028" evidence="7">
    <location>
        <begin position="25"/>
        <end position="123"/>
    </location>
</feature>
<feature type="binding site" description="axial binding residue" evidence="6">
    <location>
        <position position="57"/>
    </location>
    <ligand>
        <name>heme c</name>
        <dbReference type="ChEBI" id="CHEBI:61717"/>
        <label>1</label>
    </ligand>
    <ligandPart>
        <name>Fe</name>
        <dbReference type="ChEBI" id="CHEBI:18248"/>
    </ligandPart>
</feature>
<dbReference type="PRINTS" id="PR00609">
    <property type="entry name" value="CYTOCHROMEC3"/>
</dbReference>
<dbReference type="CDD" id="cd08168">
    <property type="entry name" value="Cytochrom_C3"/>
    <property type="match status" value="1"/>
</dbReference>
<feature type="binding site" description="axial binding residue" evidence="6">
    <location>
        <position position="102"/>
    </location>
    <ligand>
        <name>heme c</name>
        <dbReference type="ChEBI" id="CHEBI:61717"/>
        <label>1</label>
    </ligand>
    <ligandPart>
        <name>Fe</name>
        <dbReference type="ChEBI" id="CHEBI:18248"/>
    </ligandPart>
</feature>
<evidence type="ECO:0000256" key="7">
    <source>
        <dbReference type="SAM" id="SignalP"/>
    </source>
</evidence>
<evidence type="ECO:0000256" key="1">
    <source>
        <dbReference type="ARBA" id="ARBA00022448"/>
    </source>
</evidence>
<evidence type="ECO:0000256" key="5">
    <source>
        <dbReference type="ARBA" id="ARBA00023004"/>
    </source>
</evidence>
<dbReference type="Gene3D" id="3.90.10.10">
    <property type="entry name" value="Cytochrome C3"/>
    <property type="match status" value="1"/>
</dbReference>
<evidence type="ECO:0000313" key="10">
    <source>
        <dbReference type="Proteomes" id="UP000054976"/>
    </source>
</evidence>
<dbReference type="InterPro" id="IPR002322">
    <property type="entry name" value="Cyt_c_III"/>
</dbReference>
<feature type="binding site" description="axial binding residue" evidence="6">
    <location>
        <position position="77"/>
    </location>
    <ligand>
        <name>heme c</name>
        <dbReference type="ChEBI" id="CHEBI:61717"/>
        <label>1</label>
    </ligand>
    <ligandPart>
        <name>Fe</name>
        <dbReference type="ChEBI" id="CHEBI:18248"/>
    </ligandPart>
</feature>
<dbReference type="GO" id="GO:0046872">
    <property type="term" value="F:metal ion binding"/>
    <property type="evidence" value="ECO:0007669"/>
    <property type="project" value="UniProtKB-KW"/>
</dbReference>
<dbReference type="GO" id="GO:0020037">
    <property type="term" value="F:heme binding"/>
    <property type="evidence" value="ECO:0007669"/>
    <property type="project" value="InterPro"/>
</dbReference>
<dbReference type="Proteomes" id="UP000054976">
    <property type="component" value="Unassembled WGS sequence"/>
</dbReference>
<feature type="binding site" description="axial binding residue" evidence="6">
    <location>
        <position position="74"/>
    </location>
    <ligand>
        <name>heme c</name>
        <dbReference type="ChEBI" id="CHEBI:61717"/>
        <label>1</label>
    </ligand>
    <ligandPart>
        <name>Fe</name>
        <dbReference type="ChEBI" id="CHEBI:18248"/>
    </ligandPart>
</feature>
<feature type="binding site" description="axial binding residue" evidence="6">
    <location>
        <position position="98"/>
    </location>
    <ligand>
        <name>heme c</name>
        <dbReference type="ChEBI" id="CHEBI:61717"/>
        <label>1</label>
    </ligand>
    <ligandPart>
        <name>Fe</name>
        <dbReference type="ChEBI" id="CHEBI:18248"/>
    </ligandPart>
</feature>
<keyword evidence="7" id="KW-0732">Signal</keyword>
<comment type="caution">
    <text evidence="9">The sequence shown here is derived from an EMBL/GenBank/DDBJ whole genome shotgun (WGS) entry which is preliminary data.</text>
</comment>
<feature type="binding site" description="axial binding residue" evidence="6">
    <location>
        <position position="78"/>
    </location>
    <ligand>
        <name>heme c</name>
        <dbReference type="ChEBI" id="CHEBI:61717"/>
        <label>1</label>
    </ligand>
    <ligandPart>
        <name>Fe</name>
        <dbReference type="ChEBI" id="CHEBI:18248"/>
    </ligandPart>
</feature>
<keyword evidence="1" id="KW-0813">Transport</keyword>
<keyword evidence="5 6" id="KW-0408">Iron</keyword>
<organism evidence="9 10">
    <name type="scientific">Thermodesulfovibrio aggregans</name>
    <dbReference type="NCBI Taxonomy" id="86166"/>
    <lineage>
        <taxon>Bacteria</taxon>
        <taxon>Pseudomonadati</taxon>
        <taxon>Nitrospirota</taxon>
        <taxon>Thermodesulfovibrionia</taxon>
        <taxon>Thermodesulfovibrionales</taxon>
        <taxon>Thermodesulfovibrionaceae</taxon>
        <taxon>Thermodesulfovibrio</taxon>
    </lineage>
</organism>
<reference evidence="10" key="1">
    <citation type="submission" date="2016-01" db="EMBL/GenBank/DDBJ databases">
        <title>Draft genome sequence of Thermodesulfovibrio aggregans strain TGE-P1.</title>
        <authorList>
            <person name="Sekiguchi Y."/>
            <person name="Ohashi A."/>
            <person name="Matsuura N."/>
            <person name="Tourlousse M.D."/>
        </authorList>
    </citation>
    <scope>NUCLEOTIDE SEQUENCE [LARGE SCALE GENOMIC DNA]</scope>
    <source>
        <strain evidence="10">TGE-P1</strain>
    </source>
</reference>
<sequence>MKSKKGLMVLIAASFLFAISFVYAQPQDVYKLHWDGGKFPPVDFTHKKHIENYKVDCKVCHHKDANPAEKAQKCTTCHDVAEAKDNAPKAMDAYHKNCIDCHKKENEAGKAAPTKCNECHKKS</sequence>
<gene>
    <name evidence="9" type="ORF">TAGGR_1228</name>
</gene>
<feature type="binding site" description="axial binding residue" evidence="6">
    <location>
        <position position="60"/>
    </location>
    <ligand>
        <name>heme c</name>
        <dbReference type="ChEBI" id="CHEBI:61717"/>
        <label>1</label>
    </ligand>
    <ligandPart>
        <name>Fe</name>
        <dbReference type="ChEBI" id="CHEBI:18248"/>
    </ligandPart>
</feature>
<evidence type="ECO:0000256" key="2">
    <source>
        <dbReference type="ARBA" id="ARBA00022617"/>
    </source>
</evidence>
<evidence type="ECO:0000256" key="3">
    <source>
        <dbReference type="ARBA" id="ARBA00022723"/>
    </source>
</evidence>
<proteinExistence type="predicted"/>
<protein>
    <submittedName>
        <fullName evidence="9">Class III cytochrome C family protein</fullName>
    </submittedName>
</protein>
<dbReference type="AlphaFoldDB" id="A0A0U9HNK6"/>
<evidence type="ECO:0000256" key="6">
    <source>
        <dbReference type="PIRSR" id="PIRSR602322-1"/>
    </source>
</evidence>
<feature type="binding site" description="axial binding residue" evidence="6">
    <location>
        <position position="101"/>
    </location>
    <ligand>
        <name>heme c</name>
        <dbReference type="ChEBI" id="CHEBI:61717"/>
        <label>1</label>
    </ligand>
    <ligandPart>
        <name>Fe</name>
        <dbReference type="ChEBI" id="CHEBI:18248"/>
    </ligandPart>
</feature>
<feature type="binding site" description="axial binding residue" evidence="6">
    <location>
        <position position="61"/>
    </location>
    <ligand>
        <name>heme c</name>
        <dbReference type="ChEBI" id="CHEBI:61717"/>
        <label>1</label>
    </ligand>
    <ligandPart>
        <name>Fe</name>
        <dbReference type="ChEBI" id="CHEBI:18248"/>
    </ligandPart>
</feature>
<keyword evidence="2 6" id="KW-0349">Heme</keyword>
<comment type="cofactor">
    <cofactor evidence="6">
        <name>heme c</name>
        <dbReference type="ChEBI" id="CHEBI:61717"/>
    </cofactor>
    <text evidence="6">Binds 4 heme c groups covalently per monomer.</text>
</comment>
<dbReference type="EMBL" id="BCNO01000001">
    <property type="protein sequence ID" value="GAQ94057.1"/>
    <property type="molecule type" value="Genomic_DNA"/>
</dbReference>
<dbReference type="InterPro" id="IPR020942">
    <property type="entry name" value="Cyt_c_III_dom"/>
</dbReference>
<name>A0A0U9HNK6_9BACT</name>
<keyword evidence="10" id="KW-1185">Reference proteome</keyword>
<feature type="binding site" description="axial binding residue" evidence="6">
    <location>
        <position position="116"/>
    </location>
    <ligand>
        <name>heme c</name>
        <dbReference type="ChEBI" id="CHEBI:61717"/>
        <label>1</label>
    </ligand>
    <ligandPart>
        <name>Fe</name>
        <dbReference type="ChEBI" id="CHEBI:18248"/>
    </ligandPart>
</feature>
<feature type="binding site" description="axial binding residue" evidence="6">
    <location>
        <position position="120"/>
    </location>
    <ligand>
        <name>heme c</name>
        <dbReference type="ChEBI" id="CHEBI:61717"/>
        <label>1</label>
    </ligand>
    <ligandPart>
        <name>Fe</name>
        <dbReference type="ChEBI" id="CHEBI:18248"/>
    </ligandPart>
</feature>
<dbReference type="InterPro" id="IPR036280">
    <property type="entry name" value="Multihaem_cyt_sf"/>
</dbReference>
<dbReference type="SUPFAM" id="SSF48695">
    <property type="entry name" value="Multiheme cytochromes"/>
    <property type="match status" value="1"/>
</dbReference>
<dbReference type="RefSeq" id="WP_059175539.1">
    <property type="nucleotide sequence ID" value="NZ_BCNO01000001.1"/>
</dbReference>
<feature type="binding site" description="axial binding residue" evidence="6">
    <location>
        <position position="62"/>
    </location>
    <ligand>
        <name>heme c</name>
        <dbReference type="ChEBI" id="CHEBI:61717"/>
        <label>1</label>
    </ligand>
    <ligandPart>
        <name>Fe</name>
        <dbReference type="ChEBI" id="CHEBI:18248"/>
    </ligandPart>
</feature>
<feature type="binding site" description="axial binding residue" evidence="6">
    <location>
        <position position="119"/>
    </location>
    <ligand>
        <name>heme c</name>
        <dbReference type="ChEBI" id="CHEBI:61717"/>
        <label>1</label>
    </ligand>
    <ligandPart>
        <name>Fe</name>
        <dbReference type="ChEBI" id="CHEBI:18248"/>
    </ligandPart>
</feature>
<evidence type="ECO:0000313" key="9">
    <source>
        <dbReference type="EMBL" id="GAQ94057.1"/>
    </source>
</evidence>
<feature type="domain" description="Class III cytochrome C" evidence="8">
    <location>
        <begin position="37"/>
        <end position="120"/>
    </location>
</feature>
<feature type="binding site" description="axial binding residue" evidence="6">
    <location>
        <position position="46"/>
    </location>
    <ligand>
        <name>heme c</name>
        <dbReference type="ChEBI" id="CHEBI:61717"/>
        <label>1</label>
    </ligand>
    <ligandPart>
        <name>Fe</name>
        <dbReference type="ChEBI" id="CHEBI:18248"/>
    </ligandPart>
</feature>
<accession>A0A0U9HNK6</accession>
<dbReference type="GO" id="GO:0009055">
    <property type="term" value="F:electron transfer activity"/>
    <property type="evidence" value="ECO:0007669"/>
    <property type="project" value="InterPro"/>
</dbReference>
<feature type="binding site" description="axial binding residue" evidence="6">
    <location>
        <position position="49"/>
    </location>
    <ligand>
        <name>heme c</name>
        <dbReference type="ChEBI" id="CHEBI:61717"/>
        <label>1</label>
    </ligand>
    <ligandPart>
        <name>Fe</name>
        <dbReference type="ChEBI" id="CHEBI:18248"/>
    </ligandPart>
</feature>
<dbReference type="Pfam" id="PF02085">
    <property type="entry name" value="Cytochrom_CIII"/>
    <property type="match status" value="1"/>
</dbReference>
<evidence type="ECO:0000256" key="4">
    <source>
        <dbReference type="ARBA" id="ARBA00022982"/>
    </source>
</evidence>
<dbReference type="OrthoDB" id="5421852at2"/>